<feature type="non-terminal residue" evidence="1">
    <location>
        <position position="1"/>
    </location>
</feature>
<comment type="caution">
    <text evidence="1">The sequence shown here is derived from an EMBL/GenBank/DDBJ whole genome shotgun (WGS) entry which is preliminary data.</text>
</comment>
<gene>
    <name evidence="1" type="ORF">OWV82_016516</name>
</gene>
<keyword evidence="2" id="KW-1185">Reference proteome</keyword>
<dbReference type="EMBL" id="CM051402">
    <property type="protein sequence ID" value="KAJ4710311.1"/>
    <property type="molecule type" value="Genomic_DNA"/>
</dbReference>
<sequence length="67" mass="7672">RPLHRRAQRQVVDLPNFGVDDGSDYMADDDISPRHGADHGQDMETQMRLLRSDFSAFNTRQDSAAQR</sequence>
<evidence type="ECO:0000313" key="1">
    <source>
        <dbReference type="EMBL" id="KAJ4710311.1"/>
    </source>
</evidence>
<proteinExistence type="predicted"/>
<evidence type="ECO:0000313" key="2">
    <source>
        <dbReference type="Proteomes" id="UP001164539"/>
    </source>
</evidence>
<accession>A0ACC1XGQ4</accession>
<organism evidence="1 2">
    <name type="scientific">Melia azedarach</name>
    <name type="common">Chinaberry tree</name>
    <dbReference type="NCBI Taxonomy" id="155640"/>
    <lineage>
        <taxon>Eukaryota</taxon>
        <taxon>Viridiplantae</taxon>
        <taxon>Streptophyta</taxon>
        <taxon>Embryophyta</taxon>
        <taxon>Tracheophyta</taxon>
        <taxon>Spermatophyta</taxon>
        <taxon>Magnoliopsida</taxon>
        <taxon>eudicotyledons</taxon>
        <taxon>Gunneridae</taxon>
        <taxon>Pentapetalae</taxon>
        <taxon>rosids</taxon>
        <taxon>malvids</taxon>
        <taxon>Sapindales</taxon>
        <taxon>Meliaceae</taxon>
        <taxon>Melia</taxon>
    </lineage>
</organism>
<reference evidence="1 2" key="1">
    <citation type="journal article" date="2023" name="Science">
        <title>Complex scaffold remodeling in plant triterpene biosynthesis.</title>
        <authorList>
            <person name="De La Pena R."/>
            <person name="Hodgson H."/>
            <person name="Liu J.C."/>
            <person name="Stephenson M.J."/>
            <person name="Martin A.C."/>
            <person name="Owen C."/>
            <person name="Harkess A."/>
            <person name="Leebens-Mack J."/>
            <person name="Jimenez L.E."/>
            <person name="Osbourn A."/>
            <person name="Sattely E.S."/>
        </authorList>
    </citation>
    <scope>NUCLEOTIDE SEQUENCE [LARGE SCALE GENOMIC DNA]</scope>
    <source>
        <strain evidence="2">cv. JPN11</strain>
        <tissue evidence="1">Leaf</tissue>
    </source>
</reference>
<name>A0ACC1XGQ4_MELAZ</name>
<dbReference type="Proteomes" id="UP001164539">
    <property type="component" value="Chromosome 9"/>
</dbReference>
<protein>
    <submittedName>
        <fullName evidence="1">Uncharacterized protein</fullName>
    </submittedName>
</protein>